<dbReference type="AlphaFoldDB" id="A0A0R3VVU8"/>
<feature type="compositionally biased region" description="Acidic residues" evidence="1">
    <location>
        <begin position="23"/>
        <end position="45"/>
    </location>
</feature>
<protein>
    <submittedName>
        <fullName evidence="2 4">Uncharacterized protein</fullName>
    </submittedName>
</protein>
<evidence type="ECO:0000256" key="1">
    <source>
        <dbReference type="SAM" id="MobiDB-lite"/>
    </source>
</evidence>
<sequence length="90" mass="9729">MAVATASSSVCPLSGQQGREEGVEGEGAEDGQGKEEEEEEEEEEGELRHQHLLGVASGAAGHEHLVEGDVDNELLRKRHLRAQRSRVESV</sequence>
<feature type="region of interest" description="Disordered" evidence="1">
    <location>
        <begin position="1"/>
        <end position="72"/>
    </location>
</feature>
<evidence type="ECO:0000313" key="3">
    <source>
        <dbReference type="Proteomes" id="UP000282613"/>
    </source>
</evidence>
<feature type="compositionally biased region" description="Polar residues" evidence="1">
    <location>
        <begin position="1"/>
        <end position="11"/>
    </location>
</feature>
<dbReference type="Proteomes" id="UP000282613">
    <property type="component" value="Unassembled WGS sequence"/>
</dbReference>
<keyword evidence="3" id="KW-1185">Reference proteome</keyword>
<reference evidence="4" key="1">
    <citation type="submission" date="2017-02" db="UniProtKB">
        <authorList>
            <consortium name="WormBaseParasite"/>
        </authorList>
    </citation>
    <scope>IDENTIFICATION</scope>
</reference>
<proteinExistence type="predicted"/>
<evidence type="ECO:0000313" key="4">
    <source>
        <dbReference type="WBParaSite" id="TASK_0000153301-mRNA-1"/>
    </source>
</evidence>
<evidence type="ECO:0000313" key="2">
    <source>
        <dbReference type="EMBL" id="VDK23205.1"/>
    </source>
</evidence>
<accession>A0A0R3VVU8</accession>
<dbReference type="EMBL" id="UYRS01000429">
    <property type="protein sequence ID" value="VDK23205.1"/>
    <property type="molecule type" value="Genomic_DNA"/>
</dbReference>
<gene>
    <name evidence="2" type="ORF">TASK_LOCUS1534</name>
</gene>
<reference evidence="2 3" key="2">
    <citation type="submission" date="2018-11" db="EMBL/GenBank/DDBJ databases">
        <authorList>
            <consortium name="Pathogen Informatics"/>
        </authorList>
    </citation>
    <scope>NUCLEOTIDE SEQUENCE [LARGE SCALE GENOMIC DNA]</scope>
</reference>
<organism evidence="4">
    <name type="scientific">Taenia asiatica</name>
    <name type="common">Asian tapeworm</name>
    <dbReference type="NCBI Taxonomy" id="60517"/>
    <lineage>
        <taxon>Eukaryota</taxon>
        <taxon>Metazoa</taxon>
        <taxon>Spiralia</taxon>
        <taxon>Lophotrochozoa</taxon>
        <taxon>Platyhelminthes</taxon>
        <taxon>Cestoda</taxon>
        <taxon>Eucestoda</taxon>
        <taxon>Cyclophyllidea</taxon>
        <taxon>Taeniidae</taxon>
        <taxon>Taenia</taxon>
    </lineage>
</organism>
<name>A0A0R3VVU8_TAEAS</name>
<dbReference type="WBParaSite" id="TASK_0000153301-mRNA-1">
    <property type="protein sequence ID" value="TASK_0000153301-mRNA-1"/>
    <property type="gene ID" value="TASK_0000153301"/>
</dbReference>